<evidence type="ECO:0000256" key="1">
    <source>
        <dbReference type="ARBA" id="ARBA00011975"/>
    </source>
</evidence>
<dbReference type="RefSeq" id="WP_055060879.1">
    <property type="nucleotide sequence ID" value="NZ_CVRQ01000001.1"/>
</dbReference>
<keyword evidence="3 6" id="KW-0808">Transferase</keyword>
<dbReference type="PANTHER" id="PTHR46098">
    <property type="entry name" value="TRNA (CYTOSINE(38)-C(5))-METHYLTRANSFERASE"/>
    <property type="match status" value="1"/>
</dbReference>
<reference evidence="8" key="1">
    <citation type="submission" date="2015-05" db="EMBL/GenBank/DDBJ databases">
        <authorList>
            <consortium name="Pathogen Informatics"/>
        </authorList>
    </citation>
    <scope>NUCLEOTIDE SEQUENCE [LARGE SCALE GENOMIC DNA]</scope>
    <source>
        <strain evidence="8">T1-815</strain>
    </source>
</reference>
<dbReference type="Gene3D" id="3.40.50.150">
    <property type="entry name" value="Vaccinia Virus protein VP39"/>
    <property type="match status" value="1"/>
</dbReference>
<dbReference type="SUPFAM" id="SSF53335">
    <property type="entry name" value="S-adenosyl-L-methionine-dependent methyltransferases"/>
    <property type="match status" value="1"/>
</dbReference>
<keyword evidence="4 6" id="KW-0949">S-adenosyl-L-methionine</keyword>
<proteinExistence type="inferred from homology"/>
<dbReference type="InterPro" id="IPR029063">
    <property type="entry name" value="SAM-dependent_MTases_sf"/>
</dbReference>
<dbReference type="PANTHER" id="PTHR46098:SF1">
    <property type="entry name" value="TRNA (CYTOSINE(38)-C(5))-METHYLTRANSFERASE"/>
    <property type="match status" value="1"/>
</dbReference>
<protein>
    <recommendedName>
        <fullName evidence="1">DNA (cytosine-5-)-methyltransferase</fullName>
        <ecNumber evidence="1">2.1.1.37</ecNumber>
    </recommendedName>
</protein>
<evidence type="ECO:0000256" key="5">
    <source>
        <dbReference type="ARBA" id="ARBA00022747"/>
    </source>
</evidence>
<dbReference type="PROSITE" id="PS51679">
    <property type="entry name" value="SAM_MT_C5"/>
    <property type="match status" value="1"/>
</dbReference>
<dbReference type="EC" id="2.1.1.37" evidence="1"/>
<keyword evidence="5" id="KW-0680">Restriction system</keyword>
<keyword evidence="8" id="KW-1185">Reference proteome</keyword>
<dbReference type="Pfam" id="PF00145">
    <property type="entry name" value="DNA_methylase"/>
    <property type="match status" value="1"/>
</dbReference>
<comment type="similarity">
    <text evidence="6">Belongs to the class I-like SAM-binding methyltransferase superfamily. C5-methyltransferase family.</text>
</comment>
<dbReference type="InterPro" id="IPR001525">
    <property type="entry name" value="C5_MeTfrase"/>
</dbReference>
<evidence type="ECO:0000256" key="2">
    <source>
        <dbReference type="ARBA" id="ARBA00022603"/>
    </source>
</evidence>
<dbReference type="AlphaFoldDB" id="A0A0M6WB40"/>
<organism evidence="7 8">
    <name type="scientific">Agathobacter rectalis</name>
    <dbReference type="NCBI Taxonomy" id="39491"/>
    <lineage>
        <taxon>Bacteria</taxon>
        <taxon>Bacillati</taxon>
        <taxon>Bacillota</taxon>
        <taxon>Clostridia</taxon>
        <taxon>Lachnospirales</taxon>
        <taxon>Lachnospiraceae</taxon>
        <taxon>Agathobacter</taxon>
    </lineage>
</organism>
<feature type="active site" evidence="6">
    <location>
        <position position="74"/>
    </location>
</feature>
<dbReference type="InterPro" id="IPR050750">
    <property type="entry name" value="C5-MTase"/>
</dbReference>
<dbReference type="Proteomes" id="UP000049472">
    <property type="component" value="Unassembled WGS sequence"/>
</dbReference>
<gene>
    <name evidence="7" type="ORF">T1815_03031</name>
</gene>
<dbReference type="EMBL" id="CVRQ01000001">
    <property type="protein sequence ID" value="CRL32167.1"/>
    <property type="molecule type" value="Genomic_DNA"/>
</dbReference>
<evidence type="ECO:0000256" key="4">
    <source>
        <dbReference type="ARBA" id="ARBA00022691"/>
    </source>
</evidence>
<dbReference type="GO" id="GO:0003886">
    <property type="term" value="F:DNA (cytosine-5-)-methyltransferase activity"/>
    <property type="evidence" value="ECO:0007669"/>
    <property type="project" value="UniProtKB-EC"/>
</dbReference>
<keyword evidence="2 6" id="KW-0489">Methyltransferase</keyword>
<evidence type="ECO:0000256" key="6">
    <source>
        <dbReference type="PROSITE-ProRule" id="PRU01016"/>
    </source>
</evidence>
<dbReference type="GO" id="GO:0009307">
    <property type="term" value="P:DNA restriction-modification system"/>
    <property type="evidence" value="ECO:0007669"/>
    <property type="project" value="UniProtKB-KW"/>
</dbReference>
<evidence type="ECO:0000313" key="7">
    <source>
        <dbReference type="EMBL" id="CRL32167.1"/>
    </source>
</evidence>
<name>A0A0M6WB40_9FIRM</name>
<dbReference type="GO" id="GO:0032259">
    <property type="term" value="P:methylation"/>
    <property type="evidence" value="ECO:0007669"/>
    <property type="project" value="UniProtKB-KW"/>
</dbReference>
<accession>A0A0M6WB40</accession>
<evidence type="ECO:0000256" key="3">
    <source>
        <dbReference type="ARBA" id="ARBA00022679"/>
    </source>
</evidence>
<evidence type="ECO:0000313" key="8">
    <source>
        <dbReference type="Proteomes" id="UP000049472"/>
    </source>
</evidence>
<sequence>MSEIRLGSLFDGIGVFPLAAVRCGIVPAWASEIEKAPISITKRHFPGMAHLGDVTKLNGGDIPPVHIITFGSPCQNLSQIGNRAGLAGEKSSLFFHAIRIIREMREATNGIFPAIAVWENVMGAFFSNDRMDFRAVLSAFTAADISMPASGRWAGAGMVRGHTPDLAWRLMDAQHWASPRLARRQRVFVVADFGGQCSHEILFKPRAVQSISASGGDCWLSAACGDRGSFVEAGRRVPITRPFQCYRMRASAKERTTEAFRNSFGLPTDPFPTLLASTVSPFAFWYEDDPAGGCVRFPTERECERLMGLPEGWTRYGADGEEILPAHRYRALGNAIALPCAEYIMRGIYDVLTRRC</sequence>